<dbReference type="SUPFAM" id="SSF158472">
    <property type="entry name" value="HAMP domain-like"/>
    <property type="match status" value="1"/>
</dbReference>
<dbReference type="SMART" id="SM00388">
    <property type="entry name" value="HisKA"/>
    <property type="match status" value="1"/>
</dbReference>
<organism evidence="16 17">
    <name type="scientific">Sediminispirochaeta smaragdinae (strain DSM 11293 / JCM 15392 / SEBR 4228)</name>
    <name type="common">Spirochaeta smaragdinae</name>
    <dbReference type="NCBI Taxonomy" id="573413"/>
    <lineage>
        <taxon>Bacteria</taxon>
        <taxon>Pseudomonadati</taxon>
        <taxon>Spirochaetota</taxon>
        <taxon>Spirochaetia</taxon>
        <taxon>Spirochaetales</taxon>
        <taxon>Spirochaetaceae</taxon>
        <taxon>Sediminispirochaeta</taxon>
    </lineage>
</organism>
<evidence type="ECO:0000256" key="11">
    <source>
        <dbReference type="ARBA" id="ARBA00037219"/>
    </source>
</evidence>
<dbReference type="PROSITE" id="PS50885">
    <property type="entry name" value="HAMP"/>
    <property type="match status" value="1"/>
</dbReference>
<evidence type="ECO:0000256" key="8">
    <source>
        <dbReference type="ARBA" id="ARBA00022989"/>
    </source>
</evidence>
<dbReference type="PRINTS" id="PR00344">
    <property type="entry name" value="BCTRLSENSOR"/>
</dbReference>
<dbReference type="CDD" id="cd00075">
    <property type="entry name" value="HATPase"/>
    <property type="match status" value="1"/>
</dbReference>
<dbReference type="SMART" id="SM00387">
    <property type="entry name" value="HATPase_c"/>
    <property type="match status" value="1"/>
</dbReference>
<proteinExistence type="predicted"/>
<keyword evidence="17" id="KW-1185">Reference proteome</keyword>
<dbReference type="CDD" id="cd00082">
    <property type="entry name" value="HisKA"/>
    <property type="match status" value="1"/>
</dbReference>
<dbReference type="GO" id="GO:0005886">
    <property type="term" value="C:plasma membrane"/>
    <property type="evidence" value="ECO:0007669"/>
    <property type="project" value="TreeGrafter"/>
</dbReference>
<comment type="function">
    <text evidence="11">Member of the two-component regulatory system HssS/HssR involved in intracellular heme homeostasis and tempering of staphylococcal virulence. HssS functions as a heme sensor histidine kinase which is autophosphorylated at a histidine residue and transfers its phosphate group to an aspartate residue of HssR. HssR/HssS activates the expression of hrtAB, an efflux pump, in response to extracellular heme, hemin, hemoglobin or blood.</text>
</comment>
<dbReference type="eggNOG" id="COG2205">
    <property type="taxonomic scope" value="Bacteria"/>
</dbReference>
<dbReference type="RefSeq" id="WP_013254690.1">
    <property type="nucleotide sequence ID" value="NC_014364.1"/>
</dbReference>
<reference evidence="16 17" key="1">
    <citation type="journal article" date="2010" name="Stand. Genomic Sci.">
        <title>Complete genome sequence of Spirochaeta smaragdinae type strain (SEBR 4228).</title>
        <authorList>
            <person name="Mavromatis K."/>
            <person name="Yasawong M."/>
            <person name="Chertkov O."/>
            <person name="Lapidus A."/>
            <person name="Lucas S."/>
            <person name="Nolan M."/>
            <person name="Del Rio T.G."/>
            <person name="Tice H."/>
            <person name="Cheng J.F."/>
            <person name="Pitluck S."/>
            <person name="Liolios K."/>
            <person name="Ivanova N."/>
            <person name="Tapia R."/>
            <person name="Han C."/>
            <person name="Bruce D."/>
            <person name="Goodwin L."/>
            <person name="Pati A."/>
            <person name="Chen A."/>
            <person name="Palaniappan K."/>
            <person name="Land M."/>
            <person name="Hauser L."/>
            <person name="Chang Y.J."/>
            <person name="Jeffries C.D."/>
            <person name="Detter J.C."/>
            <person name="Rohde M."/>
            <person name="Brambilla E."/>
            <person name="Spring S."/>
            <person name="Goker M."/>
            <person name="Sikorski J."/>
            <person name="Woyke T."/>
            <person name="Bristow J."/>
            <person name="Eisen J.A."/>
            <person name="Markowitz V."/>
            <person name="Hugenholtz P."/>
            <person name="Klenk H.P."/>
            <person name="Kyrpides N.C."/>
        </authorList>
    </citation>
    <scope>NUCLEOTIDE SEQUENCE [LARGE SCALE GENOMIC DNA]</scope>
    <source>
        <strain evidence="17">DSM 11293 / JCM 15392 / SEBR 4228</strain>
    </source>
</reference>
<evidence type="ECO:0000256" key="12">
    <source>
        <dbReference type="ARBA" id="ARBA00040841"/>
    </source>
</evidence>
<dbReference type="PANTHER" id="PTHR45528">
    <property type="entry name" value="SENSOR HISTIDINE KINASE CPXA"/>
    <property type="match status" value="1"/>
</dbReference>
<dbReference type="InterPro" id="IPR003661">
    <property type="entry name" value="HisK_dim/P_dom"/>
</dbReference>
<dbReference type="SUPFAM" id="SSF55874">
    <property type="entry name" value="ATPase domain of HSP90 chaperone/DNA topoisomerase II/histidine kinase"/>
    <property type="match status" value="1"/>
</dbReference>
<keyword evidence="7 16" id="KW-0418">Kinase</keyword>
<name>E1R340_SEDSS</name>
<dbReference type="eggNOG" id="COG5000">
    <property type="taxonomic scope" value="Bacteria"/>
</dbReference>
<feature type="domain" description="HAMP" evidence="15">
    <location>
        <begin position="70"/>
        <end position="123"/>
    </location>
</feature>
<evidence type="ECO:0000256" key="10">
    <source>
        <dbReference type="ARBA" id="ARBA00023136"/>
    </source>
</evidence>
<evidence type="ECO:0000256" key="5">
    <source>
        <dbReference type="ARBA" id="ARBA00022679"/>
    </source>
</evidence>
<gene>
    <name evidence="16" type="ordered locus">Spirs_2106</name>
</gene>
<keyword evidence="4" id="KW-0597">Phosphoprotein</keyword>
<dbReference type="EMBL" id="CP002116">
    <property type="protein sequence ID" value="ADK81226.1"/>
    <property type="molecule type" value="Genomic_DNA"/>
</dbReference>
<dbReference type="SUPFAM" id="SSF47384">
    <property type="entry name" value="Homodimeric domain of signal transducing histidine kinase"/>
    <property type="match status" value="1"/>
</dbReference>
<accession>E1R340</accession>
<evidence type="ECO:0000313" key="17">
    <source>
        <dbReference type="Proteomes" id="UP000002318"/>
    </source>
</evidence>
<dbReference type="InterPro" id="IPR004358">
    <property type="entry name" value="Sig_transdc_His_kin-like_C"/>
</dbReference>
<evidence type="ECO:0000256" key="9">
    <source>
        <dbReference type="ARBA" id="ARBA00023026"/>
    </source>
</evidence>
<dbReference type="Proteomes" id="UP000002318">
    <property type="component" value="Chromosome"/>
</dbReference>
<feature type="transmembrane region" description="Helical" evidence="13">
    <location>
        <begin position="48"/>
        <end position="68"/>
    </location>
</feature>
<feature type="transmembrane region" description="Helical" evidence="13">
    <location>
        <begin position="12"/>
        <end position="36"/>
    </location>
</feature>
<evidence type="ECO:0000256" key="1">
    <source>
        <dbReference type="ARBA" id="ARBA00000085"/>
    </source>
</evidence>
<dbReference type="SMART" id="SM00304">
    <property type="entry name" value="HAMP"/>
    <property type="match status" value="1"/>
</dbReference>
<dbReference type="InterPro" id="IPR003660">
    <property type="entry name" value="HAMP_dom"/>
</dbReference>
<protein>
    <recommendedName>
        <fullName evidence="12">Heme sensor protein HssS</fullName>
        <ecNumber evidence="3">2.7.13.3</ecNumber>
    </recommendedName>
</protein>
<dbReference type="Gene3D" id="6.10.340.10">
    <property type="match status" value="1"/>
</dbReference>
<dbReference type="KEGG" id="ssm:Spirs_2106"/>
<evidence type="ECO:0000313" key="16">
    <source>
        <dbReference type="EMBL" id="ADK81226.1"/>
    </source>
</evidence>
<keyword evidence="6 13" id="KW-0812">Transmembrane</keyword>
<dbReference type="InterPro" id="IPR036890">
    <property type="entry name" value="HATPase_C_sf"/>
</dbReference>
<dbReference type="GO" id="GO:0000155">
    <property type="term" value="F:phosphorelay sensor kinase activity"/>
    <property type="evidence" value="ECO:0007669"/>
    <property type="project" value="InterPro"/>
</dbReference>
<evidence type="ECO:0000256" key="2">
    <source>
        <dbReference type="ARBA" id="ARBA00004141"/>
    </source>
</evidence>
<sequence length="356" mass="40418">MHRVKSINKIVVFYVFVIMIFAGVLTSFLFFLFYVFGIFPFFVLTPVFSPLIALLISSAIGTSISAMASERILKPLNQLVTATKRISTGDFSVRVAEINDNSEIANLLRGFNHMAEELSGIEMFRNNFINDFSHEFKTPIGSIRGFARQLQNENLSPEKRTEYTDIIIKESERLTNMASNILLLNNLDNQQIITDKIEYELDEQIRNCVILLEKDWSRRNLKIDLHLDTVKIFGNEEMLSHLWINLIDNAIKYAHDNGRISITCEKTLSDIRVAITDNGKGMDNTELKHIFDKFYQGDTSHASQGNGLGLSIVKRIVDLYNGKISVESSPGYGATFTVYLPAGSSEQMKKRRAEPR</sequence>
<keyword evidence="5" id="KW-0808">Transferase</keyword>
<dbReference type="PROSITE" id="PS50109">
    <property type="entry name" value="HIS_KIN"/>
    <property type="match status" value="1"/>
</dbReference>
<dbReference type="InterPro" id="IPR003594">
    <property type="entry name" value="HATPase_dom"/>
</dbReference>
<dbReference type="EC" id="2.7.13.3" evidence="3"/>
<dbReference type="Gene3D" id="1.10.287.130">
    <property type="match status" value="1"/>
</dbReference>
<dbReference type="InterPro" id="IPR050398">
    <property type="entry name" value="HssS/ArlS-like"/>
</dbReference>
<dbReference type="Pfam" id="PF00512">
    <property type="entry name" value="HisKA"/>
    <property type="match status" value="1"/>
</dbReference>
<keyword evidence="10 13" id="KW-0472">Membrane</keyword>
<dbReference type="FunFam" id="3.30.565.10:FF:000006">
    <property type="entry name" value="Sensor histidine kinase WalK"/>
    <property type="match status" value="1"/>
</dbReference>
<dbReference type="PANTHER" id="PTHR45528:SF11">
    <property type="entry name" value="HISTIDINE KINASE"/>
    <property type="match status" value="1"/>
</dbReference>
<keyword evidence="8 13" id="KW-1133">Transmembrane helix</keyword>
<comment type="catalytic activity">
    <reaction evidence="1">
        <text>ATP + protein L-histidine = ADP + protein N-phospho-L-histidine.</text>
        <dbReference type="EC" id="2.7.13.3"/>
    </reaction>
</comment>
<dbReference type="STRING" id="573413.Spirs_2106"/>
<feature type="domain" description="Histidine kinase" evidence="14">
    <location>
        <begin position="131"/>
        <end position="344"/>
    </location>
</feature>
<dbReference type="CDD" id="cd06225">
    <property type="entry name" value="HAMP"/>
    <property type="match status" value="1"/>
</dbReference>
<keyword evidence="9" id="KW-0843">Virulence</keyword>
<evidence type="ECO:0000256" key="4">
    <source>
        <dbReference type="ARBA" id="ARBA00022553"/>
    </source>
</evidence>
<evidence type="ECO:0000256" key="7">
    <source>
        <dbReference type="ARBA" id="ARBA00022777"/>
    </source>
</evidence>
<dbReference type="Pfam" id="PF00672">
    <property type="entry name" value="HAMP"/>
    <property type="match status" value="1"/>
</dbReference>
<dbReference type="Gene3D" id="3.30.565.10">
    <property type="entry name" value="Histidine kinase-like ATPase, C-terminal domain"/>
    <property type="match status" value="1"/>
</dbReference>
<comment type="subcellular location">
    <subcellularLocation>
        <location evidence="2">Membrane</location>
        <topology evidence="2">Multi-pass membrane protein</topology>
    </subcellularLocation>
</comment>
<dbReference type="InterPro" id="IPR005467">
    <property type="entry name" value="His_kinase_dom"/>
</dbReference>
<evidence type="ECO:0000256" key="3">
    <source>
        <dbReference type="ARBA" id="ARBA00012438"/>
    </source>
</evidence>
<evidence type="ECO:0000256" key="13">
    <source>
        <dbReference type="SAM" id="Phobius"/>
    </source>
</evidence>
<dbReference type="InterPro" id="IPR036097">
    <property type="entry name" value="HisK_dim/P_sf"/>
</dbReference>
<dbReference type="OrthoDB" id="9813151at2"/>
<evidence type="ECO:0000259" key="14">
    <source>
        <dbReference type="PROSITE" id="PS50109"/>
    </source>
</evidence>
<evidence type="ECO:0000256" key="6">
    <source>
        <dbReference type="ARBA" id="ARBA00022692"/>
    </source>
</evidence>
<dbReference type="Pfam" id="PF02518">
    <property type="entry name" value="HATPase_c"/>
    <property type="match status" value="1"/>
</dbReference>
<dbReference type="AlphaFoldDB" id="E1R340"/>
<evidence type="ECO:0000259" key="15">
    <source>
        <dbReference type="PROSITE" id="PS50885"/>
    </source>
</evidence>
<dbReference type="HOGENOM" id="CLU_000445_89_3_12"/>